<organism evidence="2 3">
    <name type="scientific">Xenorhabdus nematophila (strain ATCC 19061 / DSM 3370 / CCUG 14189 / LMG 1036 / NCIMB 9965 / AN6)</name>
    <dbReference type="NCBI Taxonomy" id="406817"/>
    <lineage>
        <taxon>Bacteria</taxon>
        <taxon>Pseudomonadati</taxon>
        <taxon>Pseudomonadota</taxon>
        <taxon>Gammaproteobacteria</taxon>
        <taxon>Enterobacterales</taxon>
        <taxon>Morganellaceae</taxon>
        <taxon>Xenorhabdus</taxon>
    </lineage>
</organism>
<evidence type="ECO:0000313" key="2">
    <source>
        <dbReference type="EMBL" id="CBJ92581.1"/>
    </source>
</evidence>
<keyword evidence="1" id="KW-0472">Membrane</keyword>
<dbReference type="KEGG" id="xne:XNC1_4559"/>
<proteinExistence type="predicted"/>
<sequence>MGFNSSQYLLPFELIAGIYIFNANIPVIITLFFIKQKRQKIKIHY</sequence>
<keyword evidence="3" id="KW-1185">Reference proteome</keyword>
<keyword evidence="1" id="KW-1133">Transmembrane helix</keyword>
<dbReference type="Proteomes" id="UP000008075">
    <property type="component" value="Chromosome"/>
</dbReference>
<keyword evidence="1" id="KW-0812">Transmembrane</keyword>
<evidence type="ECO:0000313" key="3">
    <source>
        <dbReference type="Proteomes" id="UP000008075"/>
    </source>
</evidence>
<accession>D3VFR5</accession>
<dbReference type="HOGENOM" id="CLU_3207141_0_0_6"/>
<name>D3VFR5_XENNA</name>
<dbReference type="AlphaFoldDB" id="D3VFR5"/>
<dbReference type="EMBL" id="FN667742">
    <property type="protein sequence ID" value="CBJ92581.1"/>
    <property type="molecule type" value="Genomic_DNA"/>
</dbReference>
<protein>
    <submittedName>
        <fullName evidence="2">Uncharacterized protein</fullName>
    </submittedName>
</protein>
<reference evidence="2 3" key="1">
    <citation type="journal article" date="2011" name="PLoS ONE">
        <title>The entomopathogenic bacterial endosymbionts xenorhabdus and photorhabdus: convergent lifestyles from divergent genomes.</title>
        <authorList>
            <person name="Chaston J.M."/>
            <person name="Suen G."/>
            <person name="Tucker S.L."/>
            <person name="Andersen A.W."/>
            <person name="Bhasin A."/>
            <person name="Bode E."/>
            <person name="Bode H.B."/>
            <person name="Brachmann A.O."/>
            <person name="Cowles C.E."/>
            <person name="Cowles K.N."/>
            <person name="Darby C."/>
            <person name="de Leon L."/>
            <person name="Drace K."/>
            <person name="Du Z."/>
            <person name="Givaudan A."/>
            <person name="Herbert Tran E.E."/>
            <person name="Jewell K.A."/>
            <person name="Knack J.J."/>
            <person name="Krasomil-Osterfeld K.C."/>
            <person name="Kukor R."/>
            <person name="Lanois A."/>
            <person name="Latreille P."/>
            <person name="Leimgruber N.K."/>
            <person name="Lipke C.M."/>
            <person name="Liu R."/>
            <person name="Lu X."/>
            <person name="Martens E.C."/>
            <person name="Marri P.R."/>
            <person name="Medigue C."/>
            <person name="Menard M.L."/>
            <person name="Miller N.M."/>
            <person name="Morales-Soto N."/>
            <person name="Norton S."/>
            <person name="Ogier J.C."/>
            <person name="Orchard S.S."/>
            <person name="Park D."/>
            <person name="Park Y."/>
            <person name="Qurollo B.A."/>
            <person name="Sugar D.R."/>
            <person name="Richards G.R."/>
            <person name="Rouy Z."/>
            <person name="Slominski B."/>
            <person name="Slominski K."/>
            <person name="Snyder H."/>
            <person name="Tjaden B.C."/>
            <person name="van der Hoeven R."/>
            <person name="Welch R.D."/>
            <person name="Wheeler C."/>
            <person name="Xiang B."/>
            <person name="Barbazuk B."/>
            <person name="Gaudriault S."/>
            <person name="Goodner B."/>
            <person name="Slater S.C."/>
            <person name="Forst S."/>
            <person name="Goldman B.S."/>
            <person name="Goodrich-Blair H."/>
        </authorList>
    </citation>
    <scope>NUCLEOTIDE SEQUENCE [LARGE SCALE GENOMIC DNA]</scope>
    <source>
        <strain evidence="3">ATCC 19061 / DSM 3370 / CCUG 14189 / LMG 1036 / NCIMB 9965 / AN6</strain>
    </source>
</reference>
<feature type="transmembrane region" description="Helical" evidence="1">
    <location>
        <begin position="12"/>
        <end position="34"/>
    </location>
</feature>
<gene>
    <name evidence="2" type="ordered locus">XNC1_4559</name>
</gene>
<evidence type="ECO:0000256" key="1">
    <source>
        <dbReference type="SAM" id="Phobius"/>
    </source>
</evidence>